<feature type="chain" id="PRO_5037117095" evidence="1">
    <location>
        <begin position="21"/>
        <end position="843"/>
    </location>
</feature>
<dbReference type="EMBL" id="BMJW01000001">
    <property type="protein sequence ID" value="GGG88031.1"/>
    <property type="molecule type" value="Genomic_DNA"/>
</dbReference>
<dbReference type="RefSeq" id="WP_188597246.1">
    <property type="nucleotide sequence ID" value="NZ_BMJW01000001.1"/>
</dbReference>
<keyword evidence="3" id="KW-1185">Reference proteome</keyword>
<evidence type="ECO:0000313" key="3">
    <source>
        <dbReference type="Proteomes" id="UP000633278"/>
    </source>
</evidence>
<comment type="caution">
    <text evidence="2">The sequence shown here is derived from an EMBL/GenBank/DDBJ whole genome shotgun (WGS) entry which is preliminary data.</text>
</comment>
<protein>
    <submittedName>
        <fullName evidence="2">GlcNAc-PI de-N-acetylase</fullName>
    </submittedName>
</protein>
<accession>A0A917HRM7</accession>
<dbReference type="SUPFAM" id="SSF102588">
    <property type="entry name" value="LmbE-like"/>
    <property type="match status" value="1"/>
</dbReference>
<dbReference type="InterPro" id="IPR024078">
    <property type="entry name" value="LmbE-like_dom_sf"/>
</dbReference>
<dbReference type="InterPro" id="IPR003737">
    <property type="entry name" value="GlcNAc_PI_deacetylase-related"/>
</dbReference>
<proteinExistence type="predicted"/>
<organism evidence="2 3">
    <name type="scientific">Polaribacter pacificus</name>
    <dbReference type="NCBI Taxonomy" id="1775173"/>
    <lineage>
        <taxon>Bacteria</taxon>
        <taxon>Pseudomonadati</taxon>
        <taxon>Bacteroidota</taxon>
        <taxon>Flavobacteriia</taxon>
        <taxon>Flavobacteriales</taxon>
        <taxon>Flavobacteriaceae</taxon>
    </lineage>
</organism>
<gene>
    <name evidence="2" type="ORF">GCM10011416_00300</name>
</gene>
<evidence type="ECO:0000256" key="1">
    <source>
        <dbReference type="SAM" id="SignalP"/>
    </source>
</evidence>
<sequence>MKKITCFFAIILFTISAIQAQEPLKLSSNEMYERLQKLNFLGSVLYIAAHPDDENTRLISYMSNQVKARTAYLSLTRGDGGQNLIGPEIRELLGVIRTQELLAARSIDGGEQFFTRANDFGYSKHPDETLAIWNKEAVLSDVVWAIRKFKPDVIINRFDHRTPGTTHGHHTSSALLSFEAFDMAADRTKFTSQLGLTETWQPQRLFFNTSSFFYGSDADFKKNNKGKLSSFDVGVYYPLKGLSNNEVAALASSQHLCQGFGRLTTRGSQTEYVEFLKGTKPKVDNDLFSGINTTWNRIKGGGAVGAILYKLEKNFDFANPSKHLPELLAAYDLIKNLEDSHWREIKEGQIKELIEAAAGLYLEASSNSSSSTPTATVPLSMELLNRSDATVFLEGYRIFTKESTQSKAQVKKLEANKKLTIKDVFKLNAAGYSDPYWLRSKGTLGMYQVDDQKQIGKPETDRPLQVEFQLSILQHKITIVKNVVYRYAKSDKGEIYEPFEILPEVTTSIDNKVLIFSDNTPKEVKVTIRAGAENIAGNLHLNLPKGWLVSPAQIPFSIAQKGDVSVVNFLVTPPREQMESVMQAVATINGKTFNKELIEISYDHIPKQTVLVASQAKVVRLNIQKTGSNIGYIKGAGDAIPESLQQIGYTVVSIDPENITANSLDGFDAVVIGIRAYNTVASLKFKQKFLLDYVSKGGNMIVQYNTSGRGGIDVGAPFDLQISRDRVTDEHAAVSILAKQHSLLNFPNKINADDFEGWVQERGLYFPNKWAKEFTPILSMHDKNETAKKGSLLVAKYGEGHYIYTGLSFFRELPAGVPGAYKLFANMLSIGKENIQTQTEIKE</sequence>
<dbReference type="InterPro" id="IPR029062">
    <property type="entry name" value="Class_I_gatase-like"/>
</dbReference>
<reference evidence="2" key="2">
    <citation type="submission" date="2020-09" db="EMBL/GenBank/DDBJ databases">
        <authorList>
            <person name="Sun Q."/>
            <person name="Zhou Y."/>
        </authorList>
    </citation>
    <scope>NUCLEOTIDE SEQUENCE</scope>
    <source>
        <strain evidence="2">CGMCC 1.15763</strain>
    </source>
</reference>
<evidence type="ECO:0000313" key="2">
    <source>
        <dbReference type="EMBL" id="GGG88031.1"/>
    </source>
</evidence>
<reference evidence="2" key="1">
    <citation type="journal article" date="2014" name="Int. J. Syst. Evol. Microbiol.">
        <title>Complete genome sequence of Corynebacterium casei LMG S-19264T (=DSM 44701T), isolated from a smear-ripened cheese.</title>
        <authorList>
            <consortium name="US DOE Joint Genome Institute (JGI-PGF)"/>
            <person name="Walter F."/>
            <person name="Albersmeier A."/>
            <person name="Kalinowski J."/>
            <person name="Ruckert C."/>
        </authorList>
    </citation>
    <scope>NUCLEOTIDE SEQUENCE</scope>
    <source>
        <strain evidence="2">CGMCC 1.15763</strain>
    </source>
</reference>
<name>A0A917HRM7_9FLAO</name>
<dbReference type="Gene3D" id="3.40.50.10320">
    <property type="entry name" value="LmbE-like"/>
    <property type="match status" value="1"/>
</dbReference>
<dbReference type="Pfam" id="PF02585">
    <property type="entry name" value="PIG-L"/>
    <property type="match status" value="1"/>
</dbReference>
<feature type="signal peptide" evidence="1">
    <location>
        <begin position="1"/>
        <end position="20"/>
    </location>
</feature>
<dbReference type="AlphaFoldDB" id="A0A917HRM7"/>
<dbReference type="SUPFAM" id="SSF52317">
    <property type="entry name" value="Class I glutamine amidotransferase-like"/>
    <property type="match status" value="1"/>
</dbReference>
<keyword evidence="1" id="KW-0732">Signal</keyword>
<dbReference type="Proteomes" id="UP000633278">
    <property type="component" value="Unassembled WGS sequence"/>
</dbReference>